<dbReference type="EMBL" id="BGZK01002070">
    <property type="protein sequence ID" value="GBP90267.1"/>
    <property type="molecule type" value="Genomic_DNA"/>
</dbReference>
<comment type="caution">
    <text evidence="1">The sequence shown here is derived from an EMBL/GenBank/DDBJ whole genome shotgun (WGS) entry which is preliminary data.</text>
</comment>
<sequence length="67" mass="7505">MSASKYIVTKRSPEKSVNKIEIGRCVHYITSEPSVIFKRNFRMARALPTLRATEIGVNGTPREVAVV</sequence>
<reference evidence="1 2" key="1">
    <citation type="journal article" date="2019" name="Commun. Biol.">
        <title>The bagworm genome reveals a unique fibroin gene that provides high tensile strength.</title>
        <authorList>
            <person name="Kono N."/>
            <person name="Nakamura H."/>
            <person name="Ohtoshi R."/>
            <person name="Tomita M."/>
            <person name="Numata K."/>
            <person name="Arakawa K."/>
        </authorList>
    </citation>
    <scope>NUCLEOTIDE SEQUENCE [LARGE SCALE GENOMIC DNA]</scope>
</reference>
<dbReference type="Proteomes" id="UP000299102">
    <property type="component" value="Unassembled WGS sequence"/>
</dbReference>
<name>A0A4C1ZUJ0_EUMVA</name>
<protein>
    <submittedName>
        <fullName evidence="1">Uncharacterized protein</fullName>
    </submittedName>
</protein>
<organism evidence="1 2">
    <name type="scientific">Eumeta variegata</name>
    <name type="common">Bagworm moth</name>
    <name type="synonym">Eumeta japonica</name>
    <dbReference type="NCBI Taxonomy" id="151549"/>
    <lineage>
        <taxon>Eukaryota</taxon>
        <taxon>Metazoa</taxon>
        <taxon>Ecdysozoa</taxon>
        <taxon>Arthropoda</taxon>
        <taxon>Hexapoda</taxon>
        <taxon>Insecta</taxon>
        <taxon>Pterygota</taxon>
        <taxon>Neoptera</taxon>
        <taxon>Endopterygota</taxon>
        <taxon>Lepidoptera</taxon>
        <taxon>Glossata</taxon>
        <taxon>Ditrysia</taxon>
        <taxon>Tineoidea</taxon>
        <taxon>Psychidae</taxon>
        <taxon>Oiketicinae</taxon>
        <taxon>Eumeta</taxon>
    </lineage>
</organism>
<accession>A0A4C1ZUJ0</accession>
<evidence type="ECO:0000313" key="1">
    <source>
        <dbReference type="EMBL" id="GBP90267.1"/>
    </source>
</evidence>
<keyword evidence="2" id="KW-1185">Reference proteome</keyword>
<gene>
    <name evidence="1" type="ORF">EVAR_62920_1</name>
</gene>
<dbReference type="AlphaFoldDB" id="A0A4C1ZUJ0"/>
<proteinExistence type="predicted"/>
<evidence type="ECO:0000313" key="2">
    <source>
        <dbReference type="Proteomes" id="UP000299102"/>
    </source>
</evidence>